<dbReference type="InterPro" id="IPR003593">
    <property type="entry name" value="AAA+_ATPase"/>
</dbReference>
<name>A0A1I6WN71_9RHOB</name>
<organism evidence="2 3">
    <name type="scientific">Alloyangia pacifica</name>
    <dbReference type="NCBI Taxonomy" id="311180"/>
    <lineage>
        <taxon>Bacteria</taxon>
        <taxon>Pseudomonadati</taxon>
        <taxon>Pseudomonadota</taxon>
        <taxon>Alphaproteobacteria</taxon>
        <taxon>Rhodobacterales</taxon>
        <taxon>Roseobacteraceae</taxon>
        <taxon>Alloyangia</taxon>
    </lineage>
</organism>
<dbReference type="OrthoDB" id="5288220at2"/>
<proteinExistence type="predicted"/>
<dbReference type="InterPro" id="IPR008868">
    <property type="entry name" value="TniB"/>
</dbReference>
<accession>A0A1I6WN71</accession>
<sequence length="324" mass="35899">MTTTTTTTLTDGATVPEKIEWLADRYFRLDRDDALIARLSRLFVTDAEGELTPRPKVDPLTGETRGLMLLGDSGAGKSALLKRTLRMLPMFGLVDREIDGNTLYVTVPPEATIKSLAARIAKQLGYIDMNPRAKGHEAWDVARHQMRKRGTSLLVIDETHHLLRKGSGRDVEGAIQTMKSLLQGDWPVATIVAGVDKLRDGVMTDPETDRRFPKFQLTRIAEDSKEAHTFRRSLQLCAEKVGLSLENETLPERVLFAEHGEPGRAINLAKSILVTSLEAGRTQVTLHDAYRTFAAAYGEMPTSPFADASWDALRTSLTDAGWSR</sequence>
<reference evidence="3" key="1">
    <citation type="submission" date="2016-10" db="EMBL/GenBank/DDBJ databases">
        <authorList>
            <person name="Varghese N."/>
            <person name="Submissions S."/>
        </authorList>
    </citation>
    <scope>NUCLEOTIDE SEQUENCE [LARGE SCALE GENOMIC DNA]</scope>
    <source>
        <strain evidence="3">DSM 26894</strain>
    </source>
</reference>
<dbReference type="Gene3D" id="3.40.50.300">
    <property type="entry name" value="P-loop containing nucleotide triphosphate hydrolases"/>
    <property type="match status" value="1"/>
</dbReference>
<dbReference type="AlphaFoldDB" id="A0A1I6WN71"/>
<evidence type="ECO:0000313" key="2">
    <source>
        <dbReference type="EMBL" id="SFT26974.1"/>
    </source>
</evidence>
<dbReference type="SMART" id="SM00382">
    <property type="entry name" value="AAA"/>
    <property type="match status" value="1"/>
</dbReference>
<dbReference type="RefSeq" id="WP_092431375.1">
    <property type="nucleotide sequence ID" value="NZ_FNCL01000031.1"/>
</dbReference>
<dbReference type="SUPFAM" id="SSF52540">
    <property type="entry name" value="P-loop containing nucleoside triphosphate hydrolases"/>
    <property type="match status" value="1"/>
</dbReference>
<evidence type="ECO:0000259" key="1">
    <source>
        <dbReference type="SMART" id="SM00382"/>
    </source>
</evidence>
<evidence type="ECO:0000313" key="3">
    <source>
        <dbReference type="Proteomes" id="UP000199392"/>
    </source>
</evidence>
<protein>
    <submittedName>
        <fullName evidence="2">AAA domain-containing protein</fullName>
    </submittedName>
</protein>
<gene>
    <name evidence="2" type="ORF">SAMN04488050_1278</name>
</gene>
<dbReference type="EMBL" id="FOZW01000027">
    <property type="protein sequence ID" value="SFT26974.1"/>
    <property type="molecule type" value="Genomic_DNA"/>
</dbReference>
<dbReference type="Pfam" id="PF05621">
    <property type="entry name" value="TniB"/>
    <property type="match status" value="1"/>
</dbReference>
<dbReference type="InterPro" id="IPR027417">
    <property type="entry name" value="P-loop_NTPase"/>
</dbReference>
<dbReference type="STRING" id="311180.SAMN04488050_1278"/>
<keyword evidence="3" id="KW-1185">Reference proteome</keyword>
<feature type="domain" description="AAA+ ATPase" evidence="1">
    <location>
        <begin position="63"/>
        <end position="218"/>
    </location>
</feature>
<dbReference type="Proteomes" id="UP000199392">
    <property type="component" value="Unassembled WGS sequence"/>
</dbReference>